<evidence type="ECO:0000313" key="2">
    <source>
        <dbReference type="EMBL" id="CAH2018730.1"/>
    </source>
</evidence>
<evidence type="ECO:0000313" key="3">
    <source>
        <dbReference type="Proteomes" id="UP001152888"/>
    </source>
</evidence>
<protein>
    <recommendedName>
        <fullName evidence="4">Endonuclease-reverse transcriptase</fullName>
    </recommendedName>
</protein>
<proteinExistence type="predicted"/>
<gene>
    <name evidence="2" type="ORF">ACAOBT_LOCUS36794</name>
</gene>
<feature type="non-terminal residue" evidence="2">
    <location>
        <position position="1"/>
    </location>
</feature>
<name>A0A9P0QF65_ACAOB</name>
<dbReference type="OrthoDB" id="6775725at2759"/>
<reference evidence="2" key="1">
    <citation type="submission" date="2022-03" db="EMBL/GenBank/DDBJ databases">
        <authorList>
            <person name="Sayadi A."/>
        </authorList>
    </citation>
    <scope>NUCLEOTIDE SEQUENCE</scope>
</reference>
<feature type="coiled-coil region" evidence="1">
    <location>
        <begin position="36"/>
        <end position="70"/>
    </location>
</feature>
<accession>A0A9P0QF65</accession>
<organism evidence="2 3">
    <name type="scientific">Acanthoscelides obtectus</name>
    <name type="common">Bean weevil</name>
    <name type="synonym">Bruchus obtectus</name>
    <dbReference type="NCBI Taxonomy" id="200917"/>
    <lineage>
        <taxon>Eukaryota</taxon>
        <taxon>Metazoa</taxon>
        <taxon>Ecdysozoa</taxon>
        <taxon>Arthropoda</taxon>
        <taxon>Hexapoda</taxon>
        <taxon>Insecta</taxon>
        <taxon>Pterygota</taxon>
        <taxon>Neoptera</taxon>
        <taxon>Endopterygota</taxon>
        <taxon>Coleoptera</taxon>
        <taxon>Polyphaga</taxon>
        <taxon>Cucujiformia</taxon>
        <taxon>Chrysomeloidea</taxon>
        <taxon>Chrysomelidae</taxon>
        <taxon>Bruchinae</taxon>
        <taxon>Bruchini</taxon>
        <taxon>Acanthoscelides</taxon>
    </lineage>
</organism>
<dbReference type="AlphaFoldDB" id="A0A9P0QF65"/>
<evidence type="ECO:0000256" key="1">
    <source>
        <dbReference type="SAM" id="Coils"/>
    </source>
</evidence>
<sequence>KRQITNNELLDTLLRAIDTGGQKVESNLKQHIEDENSKLRLVIEGQNVKIKELEQKRKELESKYIHLERAVRRNNIVTFGLKVSMQEDNLLDKVCNELKEYLNVTVERPDIDNVFAIKTDKENVPVKIQFKSYLKKQEIFSNVHKLKGKSISIVNDMCYEDRKNFKVLLKHKKKANSKNIPVRIVGNSLEINGLRFTPDQLEVGIAVDDLATGQEAAEDGEVKQNQPDKRLLFPEQIQAEKKQKLDKGEKLQIRTR</sequence>
<dbReference type="EMBL" id="CAKOFQ010009912">
    <property type="protein sequence ID" value="CAH2018730.1"/>
    <property type="molecule type" value="Genomic_DNA"/>
</dbReference>
<evidence type="ECO:0008006" key="4">
    <source>
        <dbReference type="Google" id="ProtNLM"/>
    </source>
</evidence>
<comment type="caution">
    <text evidence="2">The sequence shown here is derived from an EMBL/GenBank/DDBJ whole genome shotgun (WGS) entry which is preliminary data.</text>
</comment>
<keyword evidence="3" id="KW-1185">Reference proteome</keyword>
<dbReference type="Proteomes" id="UP001152888">
    <property type="component" value="Unassembled WGS sequence"/>
</dbReference>
<keyword evidence="1" id="KW-0175">Coiled coil</keyword>